<protein>
    <recommendedName>
        <fullName evidence="3">tRNA(Ile2) 2-agmatinylcytidine synthetase</fullName>
    </recommendedName>
</protein>
<dbReference type="PANTHER" id="PTHR40705">
    <property type="entry name" value="TRNA(ILE2) 2-AGMATINYLCYTIDINE SYNTHETASE TIAS"/>
    <property type="match status" value="1"/>
</dbReference>
<reference evidence="2" key="1">
    <citation type="journal article" date="2010" name="Environ. Microbiol.">
        <title>The genome of Syntrophomonas wolfei: new insights into syntrophic metabolism and biohydrogen production.</title>
        <authorList>
            <person name="Sieber J.R."/>
            <person name="Sims D.R."/>
            <person name="Han C."/>
            <person name="Kim E."/>
            <person name="Lykidis A."/>
            <person name="Lapidus A.L."/>
            <person name="McDonnald E."/>
            <person name="Rohlin L."/>
            <person name="Culley D.E."/>
            <person name="Gunsalus R."/>
            <person name="McInerney M.J."/>
        </authorList>
    </citation>
    <scope>NUCLEOTIDE SEQUENCE [LARGE SCALE GENOMIC DNA]</scope>
    <source>
        <strain evidence="2">DSM 2245B / Goettingen</strain>
    </source>
</reference>
<name>Q0AWX8_SYNWW</name>
<proteinExistence type="predicted"/>
<dbReference type="EMBL" id="CP000448">
    <property type="protein sequence ID" value="ABI68776.1"/>
    <property type="molecule type" value="Genomic_DNA"/>
</dbReference>
<dbReference type="STRING" id="335541.Swol_1471"/>
<dbReference type="eggNOG" id="COG1571">
    <property type="taxonomic scope" value="Bacteria"/>
</dbReference>
<organism evidence="1 2">
    <name type="scientific">Syntrophomonas wolfei subsp. wolfei (strain DSM 2245B / Goettingen)</name>
    <dbReference type="NCBI Taxonomy" id="335541"/>
    <lineage>
        <taxon>Bacteria</taxon>
        <taxon>Bacillati</taxon>
        <taxon>Bacillota</taxon>
        <taxon>Clostridia</taxon>
        <taxon>Eubacteriales</taxon>
        <taxon>Syntrophomonadaceae</taxon>
        <taxon>Syntrophomonas</taxon>
    </lineage>
</organism>
<evidence type="ECO:0000313" key="1">
    <source>
        <dbReference type="EMBL" id="ABI68776.1"/>
    </source>
</evidence>
<gene>
    <name evidence="1" type="ordered locus">Swol_1471</name>
</gene>
<evidence type="ECO:0000313" key="2">
    <source>
        <dbReference type="Proteomes" id="UP000001968"/>
    </source>
</evidence>
<keyword evidence="2" id="KW-1185">Reference proteome</keyword>
<dbReference type="Gene3D" id="3.30.70.2200">
    <property type="match status" value="1"/>
</dbReference>
<dbReference type="AlphaFoldDB" id="Q0AWX8"/>
<accession>Q0AWX8</accession>
<dbReference type="HOGENOM" id="CLU_098525_0_0_9"/>
<dbReference type="OrthoDB" id="270233at2"/>
<dbReference type="RefSeq" id="WP_011640875.1">
    <property type="nucleotide sequence ID" value="NC_008346.1"/>
</dbReference>
<sequence length="246" mass="26822">MKILVAIDDTDNIDSRGTGELADLLSKYLQETGWGKGGAVTRHQLLVHPDIPYTSHNSSMCFVAEIDASYLAAYIEYAGHFLEKERAEGSDPGLCVAAIEQVNFPDELIDFGYRAKQVVLTKSNAYKLAKKLDIHLSEHGGSGQGVIGALAGVALRLTANDGRFRGKLKVKSRDDLLSVGEIKKQTPVTVVKSLDDMLVLDDDSIILMGEKLKAVLLEGQCTLLVVPTGMNDPKWQSCTTSQLRKF</sequence>
<evidence type="ECO:0008006" key="3">
    <source>
        <dbReference type="Google" id="ProtNLM"/>
    </source>
</evidence>
<dbReference type="KEGG" id="swo:Swol_1471"/>
<dbReference type="Proteomes" id="UP000001968">
    <property type="component" value="Chromosome"/>
</dbReference>
<dbReference type="PANTHER" id="PTHR40705:SF2">
    <property type="entry name" value="DUF1743 DOMAIN-CONTAINING PROTEIN"/>
    <property type="match status" value="1"/>
</dbReference>